<dbReference type="Proteomes" id="UP000663801">
    <property type="component" value="Unassembled WGS sequence"/>
</dbReference>
<sequence>MTAGAGDMQQVRQVREIDVPVRGGPLRVGIWEPTGAHRTDPGGADSGSGVTTVLAIHGITSSHRAFLALARAVPDIRLVAPDLRGRAGSADLPGPWGLGTHAEDVAVVLERCTAGPVVVVGHSMGAFVAVLLAHARPDLVRSLVLVDGGVPFPLPDGVDAQQQMLSTLGPAADRLSQTFPDRESYRAFWRAHPALGTHFSPDISDFADHDLVGEPPEMHPSTRREAMLADGVELFGEGPVAAAWRAGLPPVRFLWAPRGLTDQPPGLYPRATIDAAADRAGFTVRETPDNHYTVLMTDDGAGRVAAAVREALAG</sequence>
<reference evidence="2" key="1">
    <citation type="submission" date="2021-01" db="EMBL/GenBank/DDBJ databases">
        <title>KCTC 19127 draft genome.</title>
        <authorList>
            <person name="An D."/>
        </authorList>
    </citation>
    <scope>NUCLEOTIDE SEQUENCE</scope>
    <source>
        <strain evidence="2">KCTC 19127</strain>
    </source>
</reference>
<dbReference type="InterPro" id="IPR000073">
    <property type="entry name" value="AB_hydrolase_1"/>
</dbReference>
<dbReference type="RefSeq" id="WP_205255362.1">
    <property type="nucleotide sequence ID" value="NZ_BAAAPV010000001.1"/>
</dbReference>
<dbReference type="SUPFAM" id="SSF53474">
    <property type="entry name" value="alpha/beta-Hydrolases"/>
    <property type="match status" value="1"/>
</dbReference>
<organism evidence="2 3">
    <name type="scientific">Nakamurella flavida</name>
    <dbReference type="NCBI Taxonomy" id="363630"/>
    <lineage>
        <taxon>Bacteria</taxon>
        <taxon>Bacillati</taxon>
        <taxon>Actinomycetota</taxon>
        <taxon>Actinomycetes</taxon>
        <taxon>Nakamurellales</taxon>
        <taxon>Nakamurellaceae</taxon>
        <taxon>Nakamurella</taxon>
    </lineage>
</organism>
<dbReference type="InterPro" id="IPR050266">
    <property type="entry name" value="AB_hydrolase_sf"/>
</dbReference>
<feature type="domain" description="AB hydrolase-1" evidence="1">
    <location>
        <begin position="52"/>
        <end position="156"/>
    </location>
</feature>
<gene>
    <name evidence="2" type="ORF">JL107_02075</name>
</gene>
<dbReference type="GO" id="GO:0016787">
    <property type="term" value="F:hydrolase activity"/>
    <property type="evidence" value="ECO:0007669"/>
    <property type="project" value="UniProtKB-KW"/>
</dbReference>
<evidence type="ECO:0000259" key="1">
    <source>
        <dbReference type="Pfam" id="PF00561"/>
    </source>
</evidence>
<comment type="caution">
    <text evidence="2">The sequence shown here is derived from an EMBL/GenBank/DDBJ whole genome shotgun (WGS) entry which is preliminary data.</text>
</comment>
<evidence type="ECO:0000313" key="2">
    <source>
        <dbReference type="EMBL" id="MBM9475224.1"/>
    </source>
</evidence>
<dbReference type="AlphaFoldDB" id="A0A938YHJ7"/>
<dbReference type="InterPro" id="IPR029058">
    <property type="entry name" value="AB_hydrolase_fold"/>
</dbReference>
<dbReference type="GO" id="GO:0016020">
    <property type="term" value="C:membrane"/>
    <property type="evidence" value="ECO:0007669"/>
    <property type="project" value="TreeGrafter"/>
</dbReference>
<dbReference type="Pfam" id="PF00561">
    <property type="entry name" value="Abhydrolase_1"/>
    <property type="match status" value="1"/>
</dbReference>
<dbReference type="PRINTS" id="PR00111">
    <property type="entry name" value="ABHYDROLASE"/>
</dbReference>
<evidence type="ECO:0000313" key="3">
    <source>
        <dbReference type="Proteomes" id="UP000663801"/>
    </source>
</evidence>
<name>A0A938YHJ7_9ACTN</name>
<proteinExistence type="predicted"/>
<dbReference type="Gene3D" id="3.40.50.1820">
    <property type="entry name" value="alpha/beta hydrolase"/>
    <property type="match status" value="1"/>
</dbReference>
<accession>A0A938YHJ7</accession>
<dbReference type="PANTHER" id="PTHR43798">
    <property type="entry name" value="MONOACYLGLYCEROL LIPASE"/>
    <property type="match status" value="1"/>
</dbReference>
<dbReference type="PANTHER" id="PTHR43798:SF33">
    <property type="entry name" value="HYDROLASE, PUTATIVE (AFU_ORTHOLOGUE AFUA_2G14860)-RELATED"/>
    <property type="match status" value="1"/>
</dbReference>
<protein>
    <submittedName>
        <fullName evidence="2">Alpha/beta hydrolase</fullName>
    </submittedName>
</protein>
<keyword evidence="3" id="KW-1185">Reference proteome</keyword>
<keyword evidence="2" id="KW-0378">Hydrolase</keyword>
<dbReference type="EMBL" id="JAERWL010000002">
    <property type="protein sequence ID" value="MBM9475224.1"/>
    <property type="molecule type" value="Genomic_DNA"/>
</dbReference>